<feature type="transmembrane region" description="Helical" evidence="2">
    <location>
        <begin position="291"/>
        <end position="317"/>
    </location>
</feature>
<keyword evidence="2" id="KW-0472">Membrane</keyword>
<protein>
    <recommendedName>
        <fullName evidence="5">Auxin efflux carrier</fullName>
    </recommendedName>
</protein>
<feature type="region of interest" description="Disordered" evidence="1">
    <location>
        <begin position="155"/>
        <end position="193"/>
    </location>
</feature>
<proteinExistence type="predicted"/>
<dbReference type="Proteomes" id="UP000799436">
    <property type="component" value="Unassembled WGS sequence"/>
</dbReference>
<feature type="transmembrane region" description="Helical" evidence="2">
    <location>
        <begin position="234"/>
        <end position="255"/>
    </location>
</feature>
<feature type="transmembrane region" description="Helical" evidence="2">
    <location>
        <begin position="329"/>
        <end position="350"/>
    </location>
</feature>
<sequence length="565" mass="59005">MASNNEADSYIVPFLSALQASIAVLLTIFAGALAAQFGLMSDATSKDASKFCVRLALPALLIVNVGEQLHAETALRVWLDKGVQDAGLDDTGLLRLTIPRVYPSCSCNLDATGILASIDPAEDVVERAKSSFLVNAIIGNSLTFALGPRLLNGQEEDAPDEGKVGIEEEGDGQNGHLEAQEREAEEAHERTSLLPNRVARSQARASVRARFETHKYWRHLPPWAQGAVEFAYQFFNPPVIGAVIGAVVGLLTSAIKNVGDLFAALQVIVVGVKLSQALLKLKKGEASGKVPWLPMTIITVIRFVLWPAISISVVYALASRTGVFDDDPILWFAMMLMPVGPPAMKLTALADVSGADEEQKMGIAKFLTISYAISPLICFSVVGALKASQAAVGHESFCEERGISVATAIADEVDDEVALVEAVWASSVLDEAPLSLAVFDPSVPLAVDVSVVVLLGAVSVPALEVAAPVSDGVSVVVVVEEAVSVPDAEPVAAGVSVLVAVEEPLLSEAETAALPLKTVVELAAASVLVVVVVLTPDSDPADGAAFVLLPLSNGAAVPANVVLPA</sequence>
<evidence type="ECO:0000256" key="1">
    <source>
        <dbReference type="SAM" id="MobiDB-lite"/>
    </source>
</evidence>
<dbReference type="EMBL" id="ML995822">
    <property type="protein sequence ID" value="KAF2771004.1"/>
    <property type="molecule type" value="Genomic_DNA"/>
</dbReference>
<evidence type="ECO:0000313" key="3">
    <source>
        <dbReference type="EMBL" id="KAF2771004.1"/>
    </source>
</evidence>
<dbReference type="GO" id="GO:0005783">
    <property type="term" value="C:endoplasmic reticulum"/>
    <property type="evidence" value="ECO:0007669"/>
    <property type="project" value="TreeGrafter"/>
</dbReference>
<dbReference type="PANTHER" id="PTHR31794">
    <property type="entry name" value="AUXIN EFFLUX TRANSPORTER FAMILY PROTEIN (EUROFUNG)"/>
    <property type="match status" value="1"/>
</dbReference>
<feature type="compositionally biased region" description="Basic and acidic residues" evidence="1">
    <location>
        <begin position="178"/>
        <end position="191"/>
    </location>
</feature>
<evidence type="ECO:0008006" key="5">
    <source>
        <dbReference type="Google" id="ProtNLM"/>
    </source>
</evidence>
<feature type="transmembrane region" description="Helical" evidence="2">
    <location>
        <begin position="362"/>
        <end position="385"/>
    </location>
</feature>
<dbReference type="OrthoDB" id="191139at2759"/>
<accession>A0A6G1LFR6</accession>
<dbReference type="AlphaFoldDB" id="A0A6G1LFR6"/>
<keyword evidence="2" id="KW-0812">Transmembrane</keyword>
<reference evidence="3" key="1">
    <citation type="journal article" date="2020" name="Stud. Mycol.">
        <title>101 Dothideomycetes genomes: a test case for predicting lifestyles and emergence of pathogens.</title>
        <authorList>
            <person name="Haridas S."/>
            <person name="Albert R."/>
            <person name="Binder M."/>
            <person name="Bloem J."/>
            <person name="Labutti K."/>
            <person name="Salamov A."/>
            <person name="Andreopoulos B."/>
            <person name="Baker S."/>
            <person name="Barry K."/>
            <person name="Bills G."/>
            <person name="Bluhm B."/>
            <person name="Cannon C."/>
            <person name="Castanera R."/>
            <person name="Culley D."/>
            <person name="Daum C."/>
            <person name="Ezra D."/>
            <person name="Gonzalez J."/>
            <person name="Henrissat B."/>
            <person name="Kuo A."/>
            <person name="Liang C."/>
            <person name="Lipzen A."/>
            <person name="Lutzoni F."/>
            <person name="Magnuson J."/>
            <person name="Mondo S."/>
            <person name="Nolan M."/>
            <person name="Ohm R."/>
            <person name="Pangilinan J."/>
            <person name="Park H.-J."/>
            <person name="Ramirez L."/>
            <person name="Alfaro M."/>
            <person name="Sun H."/>
            <person name="Tritt A."/>
            <person name="Yoshinaga Y."/>
            <person name="Zwiers L.-H."/>
            <person name="Turgeon B."/>
            <person name="Goodwin S."/>
            <person name="Spatafora J."/>
            <person name="Crous P."/>
            <person name="Grigoriev I."/>
        </authorList>
    </citation>
    <scope>NUCLEOTIDE SEQUENCE</scope>
    <source>
        <strain evidence="3">CBS 116005</strain>
    </source>
</reference>
<dbReference type="PANTHER" id="PTHR31794:SF4">
    <property type="entry name" value="AUXIN EFFLUX TRANSPORTER FAMILY PROTEIN (EUROFUNG)"/>
    <property type="match status" value="1"/>
</dbReference>
<keyword evidence="2" id="KW-1133">Transmembrane helix</keyword>
<name>A0A6G1LFR6_9PEZI</name>
<organism evidence="3 4">
    <name type="scientific">Teratosphaeria nubilosa</name>
    <dbReference type="NCBI Taxonomy" id="161662"/>
    <lineage>
        <taxon>Eukaryota</taxon>
        <taxon>Fungi</taxon>
        <taxon>Dikarya</taxon>
        <taxon>Ascomycota</taxon>
        <taxon>Pezizomycotina</taxon>
        <taxon>Dothideomycetes</taxon>
        <taxon>Dothideomycetidae</taxon>
        <taxon>Mycosphaerellales</taxon>
        <taxon>Teratosphaeriaceae</taxon>
        <taxon>Teratosphaeria</taxon>
    </lineage>
</organism>
<feature type="transmembrane region" description="Helical" evidence="2">
    <location>
        <begin position="20"/>
        <end position="40"/>
    </location>
</feature>
<keyword evidence="4" id="KW-1185">Reference proteome</keyword>
<evidence type="ECO:0000256" key="2">
    <source>
        <dbReference type="SAM" id="Phobius"/>
    </source>
</evidence>
<gene>
    <name evidence="3" type="ORF">EJ03DRAFT_373315</name>
</gene>
<evidence type="ECO:0000313" key="4">
    <source>
        <dbReference type="Proteomes" id="UP000799436"/>
    </source>
</evidence>